<organism evidence="7 8">
    <name type="scientific">Candidatus Criblamydia sequanensis CRIB-18</name>
    <dbReference type="NCBI Taxonomy" id="1437425"/>
    <lineage>
        <taxon>Bacteria</taxon>
        <taxon>Pseudomonadati</taxon>
        <taxon>Chlamydiota</taxon>
        <taxon>Chlamydiia</taxon>
        <taxon>Parachlamydiales</taxon>
        <taxon>Candidatus Criblamydiaceae</taxon>
        <taxon>Candidatus Criblamydia</taxon>
    </lineage>
</organism>
<dbReference type="GO" id="GO:0016020">
    <property type="term" value="C:membrane"/>
    <property type="evidence" value="ECO:0007669"/>
    <property type="project" value="UniProtKB-SubCell"/>
</dbReference>
<dbReference type="GO" id="GO:0016757">
    <property type="term" value="F:glycosyltransferase activity"/>
    <property type="evidence" value="ECO:0007669"/>
    <property type="project" value="UniProtKB-KW"/>
</dbReference>
<dbReference type="EMBL" id="CCEJ010000001">
    <property type="protein sequence ID" value="CDR32994.1"/>
    <property type="molecule type" value="Genomic_DNA"/>
</dbReference>
<accession>A0A090DVI2</accession>
<reference evidence="7" key="2">
    <citation type="submission" date="2014-09" db="EMBL/GenBank/DDBJ databases">
        <title>Criblamydia sequanensis harbors a mega-plasmid encoding arsenite resistance.</title>
        <authorList>
            <person name="Bertelli C."/>
            <person name="Goesmann A."/>
            <person name="Greub G."/>
        </authorList>
    </citation>
    <scope>NUCLEOTIDE SEQUENCE [LARGE SCALE GENOMIC DNA]</scope>
    <source>
        <strain evidence="7">CRIB-18</strain>
    </source>
</reference>
<evidence type="ECO:0000256" key="2">
    <source>
        <dbReference type="ARBA" id="ARBA00022676"/>
    </source>
</evidence>
<dbReference type="OrthoDB" id="1997677at2"/>
<evidence type="ECO:0000256" key="6">
    <source>
        <dbReference type="ARBA" id="ARBA00023136"/>
    </source>
</evidence>
<protein>
    <submittedName>
        <fullName evidence="7">Conserved putative secreted protein</fullName>
    </submittedName>
</protein>
<keyword evidence="5" id="KW-1133">Transmembrane helix</keyword>
<dbReference type="STRING" id="1437425.CSEC_0154"/>
<evidence type="ECO:0000313" key="8">
    <source>
        <dbReference type="Proteomes" id="UP000031552"/>
    </source>
</evidence>
<evidence type="ECO:0000256" key="1">
    <source>
        <dbReference type="ARBA" id="ARBA00004167"/>
    </source>
</evidence>
<reference evidence="7" key="1">
    <citation type="submission" date="2013-12" db="EMBL/GenBank/DDBJ databases">
        <authorList>
            <person name="Linke B."/>
        </authorList>
    </citation>
    <scope>NUCLEOTIDE SEQUENCE [LARGE SCALE GENOMIC DNA]</scope>
    <source>
        <strain evidence="7">CRIB-18</strain>
    </source>
</reference>
<dbReference type="InterPro" id="IPR029044">
    <property type="entry name" value="Nucleotide-diphossugar_trans"/>
</dbReference>
<keyword evidence="3" id="KW-0808">Transferase</keyword>
<evidence type="ECO:0000256" key="5">
    <source>
        <dbReference type="ARBA" id="ARBA00022989"/>
    </source>
</evidence>
<evidence type="ECO:0000256" key="3">
    <source>
        <dbReference type="ARBA" id="ARBA00022679"/>
    </source>
</evidence>
<keyword evidence="8" id="KW-1185">Reference proteome</keyword>
<sequence>MQARIFLLLAYFFHSASLFSDYNYKLGALLIFRDEAPYLKEWIEYHKLLGVQKFYCYNNLSQDNPKKVLKPYIDSGEVELLSWNMESTNNQEWNACQCLAYTDGMIRALKDKVKWLCVIDSDEFLVPRTKSTLLEVLKPYEKDNKLGGVRVMWVMFGTSNVKKIPENKLLIESLTLNEGYKGGMWKSICRPDRVNCGTLVGCHTPEYLYGYHDKTLSFEEMQCNHYWTRDEDYLFNIKIPRKIKLSDGVSLETCLEWNESFNKETVAGEAILKFIPALRKKMGLLLSR</sequence>
<dbReference type="RefSeq" id="WP_053331660.1">
    <property type="nucleotide sequence ID" value="NZ_CCEJ010000001.1"/>
</dbReference>
<keyword evidence="6" id="KW-0472">Membrane</keyword>
<dbReference type="AlphaFoldDB" id="A0A090DVI2"/>
<dbReference type="Pfam" id="PF01697">
    <property type="entry name" value="Glyco_transf_92"/>
    <property type="match status" value="1"/>
</dbReference>
<proteinExistence type="predicted"/>
<dbReference type="InterPro" id="IPR008166">
    <property type="entry name" value="Glyco_transf_92"/>
</dbReference>
<evidence type="ECO:0000256" key="4">
    <source>
        <dbReference type="ARBA" id="ARBA00022692"/>
    </source>
</evidence>
<dbReference type="Proteomes" id="UP000031552">
    <property type="component" value="Unassembled WGS sequence"/>
</dbReference>
<dbReference type="PANTHER" id="PTHR21461:SF69">
    <property type="entry name" value="GLYCOSYLTRANSFERASE FAMILY 92 PROTEIN"/>
    <property type="match status" value="1"/>
</dbReference>
<keyword evidence="2" id="KW-0328">Glycosyltransferase</keyword>
<dbReference type="PANTHER" id="PTHR21461">
    <property type="entry name" value="GLYCOSYLTRANSFERASE FAMILY 92 PROTEIN"/>
    <property type="match status" value="1"/>
</dbReference>
<evidence type="ECO:0000313" key="7">
    <source>
        <dbReference type="EMBL" id="CDR32994.1"/>
    </source>
</evidence>
<dbReference type="eggNOG" id="COG0463">
    <property type="taxonomic scope" value="Bacteria"/>
</dbReference>
<dbReference type="SUPFAM" id="SSF53448">
    <property type="entry name" value="Nucleotide-diphospho-sugar transferases"/>
    <property type="match status" value="1"/>
</dbReference>
<gene>
    <name evidence="7" type="ORF">CSEC_0154</name>
</gene>
<keyword evidence="4" id="KW-0812">Transmembrane</keyword>
<comment type="subcellular location">
    <subcellularLocation>
        <location evidence="1">Membrane</location>
        <topology evidence="1">Single-pass membrane protein</topology>
    </subcellularLocation>
</comment>
<name>A0A090DVI2_9BACT</name>
<comment type="caution">
    <text evidence="7">The sequence shown here is derived from an EMBL/GenBank/DDBJ whole genome shotgun (WGS) entry which is preliminary data.</text>
</comment>
<dbReference type="GO" id="GO:0005737">
    <property type="term" value="C:cytoplasm"/>
    <property type="evidence" value="ECO:0007669"/>
    <property type="project" value="TreeGrafter"/>
</dbReference>